<proteinExistence type="predicted"/>
<name>A0A3N5C044_9THEO</name>
<dbReference type="RefSeq" id="WP_123927060.1">
    <property type="nucleotide sequence ID" value="NZ_RKRE01000001.1"/>
</dbReference>
<protein>
    <submittedName>
        <fullName evidence="1">Uncharacterized protein</fullName>
    </submittedName>
</protein>
<evidence type="ECO:0000313" key="2">
    <source>
        <dbReference type="Proteomes" id="UP000282654"/>
    </source>
</evidence>
<keyword evidence="2" id="KW-1185">Reference proteome</keyword>
<reference evidence="1 2" key="1">
    <citation type="submission" date="2018-11" db="EMBL/GenBank/DDBJ databases">
        <title>Genomic Encyclopedia of Type Strains, Phase IV (KMG-IV): sequencing the most valuable type-strain genomes for metagenomic binning, comparative biology and taxonomic classification.</title>
        <authorList>
            <person name="Goeker M."/>
        </authorList>
    </citation>
    <scope>NUCLEOTIDE SEQUENCE [LARGE SCALE GENOMIC DNA]</scope>
    <source>
        <strain evidence="1 2">DSM 102936</strain>
    </source>
</reference>
<organism evidence="1 2">
    <name type="scientific">Thermodesulfitimonas autotrophica</name>
    <dbReference type="NCBI Taxonomy" id="1894989"/>
    <lineage>
        <taxon>Bacteria</taxon>
        <taxon>Bacillati</taxon>
        <taxon>Bacillota</taxon>
        <taxon>Clostridia</taxon>
        <taxon>Thermoanaerobacterales</taxon>
        <taxon>Thermoanaerobacteraceae</taxon>
        <taxon>Thermodesulfitimonas</taxon>
    </lineage>
</organism>
<evidence type="ECO:0000313" key="1">
    <source>
        <dbReference type="EMBL" id="RPF49511.1"/>
    </source>
</evidence>
<dbReference type="AlphaFoldDB" id="A0A3N5C044"/>
<dbReference type="EMBL" id="RKRE01000001">
    <property type="protein sequence ID" value="RPF49511.1"/>
    <property type="molecule type" value="Genomic_DNA"/>
</dbReference>
<gene>
    <name evidence="1" type="ORF">EDD75_0327</name>
</gene>
<accession>A0A3N5C044</accession>
<dbReference type="OrthoDB" id="9882974at2"/>
<dbReference type="Proteomes" id="UP000282654">
    <property type="component" value="Unassembled WGS sequence"/>
</dbReference>
<comment type="caution">
    <text evidence="1">The sequence shown here is derived from an EMBL/GenBank/DDBJ whole genome shotgun (WGS) entry which is preliminary data.</text>
</comment>
<sequence length="71" mass="8079">MFIPFKSYHQILQDLKEEIVPQDHVSQADAWAVERCAELRAQGIDARLWRPKPGEALCVVYKVSQAQEVAA</sequence>